<comment type="cofactor">
    <cofactor evidence="1 7">
        <name>FAD</name>
        <dbReference type="ChEBI" id="CHEBI:57692"/>
    </cofactor>
</comment>
<keyword evidence="2 7" id="KW-0285">Flavoprotein</keyword>
<dbReference type="InterPro" id="IPR017905">
    <property type="entry name" value="ERV/ALR_sulphydryl_oxidase"/>
</dbReference>
<protein>
    <recommendedName>
        <fullName evidence="7">Sulfhydryl oxidase</fullName>
        <ecNumber evidence="7">1.8.3.2</ecNumber>
    </recommendedName>
</protein>
<evidence type="ECO:0000313" key="9">
    <source>
        <dbReference type="EMBL" id="AYP97923.1"/>
    </source>
</evidence>
<dbReference type="EMBL" id="MG969167">
    <property type="protein sequence ID" value="AYP97923.1"/>
    <property type="molecule type" value="Genomic_DNA"/>
</dbReference>
<dbReference type="PROSITE" id="PS51324">
    <property type="entry name" value="ERV_ALR"/>
    <property type="match status" value="1"/>
</dbReference>
<dbReference type="GO" id="GO:0016972">
    <property type="term" value="F:thiol oxidase activity"/>
    <property type="evidence" value="ECO:0007669"/>
    <property type="project" value="UniProtKB-EC"/>
</dbReference>
<dbReference type="GeneID" id="80535684"/>
<name>A0A3G3E889_9VIRU</name>
<evidence type="ECO:0000256" key="2">
    <source>
        <dbReference type="ARBA" id="ARBA00022630"/>
    </source>
</evidence>
<accession>A0A3G3E889</accession>
<reference evidence="10" key="1">
    <citation type="submission" date="2018-02" db="EMBL/GenBank/DDBJ databases">
        <title>A New Nudivirus from Drosophila melanogaster.</title>
        <authorList>
            <consortium name="DrosEU"/>
            <person name="Obbard D.J."/>
            <person name="Staubach F."/>
            <person name="Betancourt A."/>
        </authorList>
    </citation>
    <scope>NUCLEOTIDE SEQUENCE [LARGE SCALE GENOMIC DNA]</scope>
</reference>
<evidence type="ECO:0000256" key="5">
    <source>
        <dbReference type="ARBA" id="ARBA00023157"/>
    </source>
</evidence>
<evidence type="ECO:0000256" key="7">
    <source>
        <dbReference type="RuleBase" id="RU371123"/>
    </source>
</evidence>
<proteinExistence type="predicted"/>
<comment type="catalytic activity">
    <reaction evidence="6 7">
        <text>2 R'C(R)SH + O2 = R'C(R)S-S(R)CR' + H2O2</text>
        <dbReference type="Rhea" id="RHEA:17357"/>
        <dbReference type="ChEBI" id="CHEBI:15379"/>
        <dbReference type="ChEBI" id="CHEBI:16240"/>
        <dbReference type="ChEBI" id="CHEBI:16520"/>
        <dbReference type="ChEBI" id="CHEBI:17412"/>
        <dbReference type="EC" id="1.8.3.2"/>
    </reaction>
</comment>
<keyword evidence="3 7" id="KW-0274">FAD</keyword>
<evidence type="ECO:0000256" key="3">
    <source>
        <dbReference type="ARBA" id="ARBA00022827"/>
    </source>
</evidence>
<dbReference type="SUPFAM" id="SSF69000">
    <property type="entry name" value="FAD-dependent thiol oxidase"/>
    <property type="match status" value="1"/>
</dbReference>
<evidence type="ECO:0000256" key="1">
    <source>
        <dbReference type="ARBA" id="ARBA00001974"/>
    </source>
</evidence>
<dbReference type="RefSeq" id="YP_010797706.1">
    <property type="nucleotide sequence ID" value="NC_076232.1"/>
</dbReference>
<dbReference type="Proteomes" id="UP000679071">
    <property type="component" value="Segment"/>
</dbReference>
<evidence type="ECO:0000256" key="4">
    <source>
        <dbReference type="ARBA" id="ARBA00023002"/>
    </source>
</evidence>
<evidence type="ECO:0000259" key="8">
    <source>
        <dbReference type="PROSITE" id="PS51324"/>
    </source>
</evidence>
<keyword evidence="5" id="KW-1015">Disulfide bond</keyword>
<dbReference type="InterPro" id="IPR036774">
    <property type="entry name" value="ERV/ALR_sulphydryl_oxid_sf"/>
</dbReference>
<keyword evidence="4 7" id="KW-0560">Oxidoreductase</keyword>
<dbReference type="Gene3D" id="1.20.120.310">
    <property type="entry name" value="ERV/ALR sulfhydryl oxidase domain"/>
    <property type="match status" value="1"/>
</dbReference>
<evidence type="ECO:0000256" key="6">
    <source>
        <dbReference type="ARBA" id="ARBA00048864"/>
    </source>
</evidence>
<sequence>MNEERLPVTQSFVPTGTLMSNSNIKSDTYLYENLPKDNKIDSACFDKPFDELFKKIAQEFKNLNIDVIIAEYENVLSEFYDLSRPFRKNSPKYNGYLENLIKTLCRVYSIRLEILHIDVHKYSTSEWGNVYWRFLHLTSILLNYAFERKYIEDFLDFPLIVYNIDYILPCQMCINHYKQIKQNDNVQAAIKSIAFGSAVIGMQTFHNLITINVDSTLEYSNRPKRPIFYIQNFASTYKCICMMEENVKKHSTYMKTKLDWQPNTHSIITSLLVTYLNSSYTRVSSLLKRIVYMNDSNFVDIEFGEQYLPSLIYRKEDVYFMDLTKKQVLYCLMNAILLQFQYTNITTDILQKNETFHKEILKFYEENSKIVLQLLEVNMPKHMSTPNREYILNKLNDIQTKLQKNSNTPQSLK</sequence>
<keyword evidence="10" id="KW-1185">Reference proteome</keyword>
<evidence type="ECO:0000313" key="10">
    <source>
        <dbReference type="Proteomes" id="UP000679071"/>
    </source>
</evidence>
<dbReference type="KEGG" id="vg:80535684"/>
<dbReference type="EC" id="1.8.3.2" evidence="7"/>
<feature type="domain" description="ERV/ALR sulfhydryl oxidase" evidence="8">
    <location>
        <begin position="120"/>
        <end position="229"/>
    </location>
</feature>
<organism evidence="9 10">
    <name type="scientific">Mauternbach virus</name>
    <dbReference type="NCBI Taxonomy" id="2486603"/>
    <lineage>
        <taxon>Viruses</taxon>
        <taxon>Viruses incertae sedis</taxon>
        <taxon>Naldaviricetes</taxon>
        <taxon>Lefavirales</taxon>
        <taxon>Nudiviridae</taxon>
        <taxon>Alphanudivirus</taxon>
        <taxon>Alphanudivirus quartudromelanogasteris</taxon>
    </lineage>
</organism>